<keyword evidence="7" id="KW-0326">Glycosidase</keyword>
<evidence type="ECO:0000256" key="2">
    <source>
        <dbReference type="ARBA" id="ARBA00012732"/>
    </source>
</evidence>
<feature type="disulfide bond" evidence="8">
    <location>
        <begin position="84"/>
        <end position="90"/>
    </location>
</feature>
<organism evidence="10 11">
    <name type="scientific">Cryptotermes secundus</name>
    <dbReference type="NCBI Taxonomy" id="105785"/>
    <lineage>
        <taxon>Eukaryota</taxon>
        <taxon>Metazoa</taxon>
        <taxon>Ecdysozoa</taxon>
        <taxon>Arthropoda</taxon>
        <taxon>Hexapoda</taxon>
        <taxon>Insecta</taxon>
        <taxon>Pterygota</taxon>
        <taxon>Neoptera</taxon>
        <taxon>Polyneoptera</taxon>
        <taxon>Dictyoptera</taxon>
        <taxon>Blattodea</taxon>
        <taxon>Blattoidea</taxon>
        <taxon>Termitoidae</taxon>
        <taxon>Kalotermitidae</taxon>
        <taxon>Cryptotermitinae</taxon>
        <taxon>Cryptotermes</taxon>
    </lineage>
</organism>
<dbReference type="GO" id="GO:0003796">
    <property type="term" value="F:lysozyme activity"/>
    <property type="evidence" value="ECO:0007669"/>
    <property type="project" value="UniProtKB-EC"/>
</dbReference>
<dbReference type="InParanoid" id="A0A2J7PN66"/>
<dbReference type="OrthoDB" id="6337871at2759"/>
<evidence type="ECO:0000313" key="11">
    <source>
        <dbReference type="Proteomes" id="UP000235965"/>
    </source>
</evidence>
<protein>
    <recommendedName>
        <fullName evidence="2">lysozyme</fullName>
        <ecNumber evidence="2">3.2.1.17</ecNumber>
    </recommendedName>
</protein>
<dbReference type="CDD" id="cd16890">
    <property type="entry name" value="lyz_i"/>
    <property type="match status" value="1"/>
</dbReference>
<keyword evidence="6 8" id="KW-1015">Disulfide bond</keyword>
<keyword evidence="9" id="KW-0732">Signal</keyword>
<dbReference type="EC" id="3.2.1.17" evidence="2"/>
<feature type="disulfide bond" evidence="8">
    <location>
        <begin position="47"/>
        <end position="52"/>
    </location>
</feature>
<evidence type="ECO:0000256" key="1">
    <source>
        <dbReference type="ARBA" id="ARBA00000632"/>
    </source>
</evidence>
<dbReference type="Pfam" id="PF05497">
    <property type="entry name" value="Destabilase"/>
    <property type="match status" value="1"/>
</dbReference>
<dbReference type="PANTHER" id="PTHR11195">
    <property type="entry name" value="DESTABILASE-RELATED"/>
    <property type="match status" value="1"/>
</dbReference>
<evidence type="ECO:0000256" key="5">
    <source>
        <dbReference type="ARBA" id="ARBA00022801"/>
    </source>
</evidence>
<feature type="disulfide bond" evidence="8">
    <location>
        <begin position="35"/>
        <end position="41"/>
    </location>
</feature>
<gene>
    <name evidence="10" type="ORF">B7P43_G06909</name>
</gene>
<evidence type="ECO:0000313" key="10">
    <source>
        <dbReference type="EMBL" id="PNF17780.1"/>
    </source>
</evidence>
<dbReference type="FunCoup" id="A0A2J7PN66">
    <property type="interactions" value="47"/>
</dbReference>
<feature type="chain" id="PRO_5014387804" description="lysozyme" evidence="9">
    <location>
        <begin position="22"/>
        <end position="150"/>
    </location>
</feature>
<evidence type="ECO:0000256" key="9">
    <source>
        <dbReference type="SAM" id="SignalP"/>
    </source>
</evidence>
<dbReference type="GO" id="GO:0031640">
    <property type="term" value="P:killing of cells of another organism"/>
    <property type="evidence" value="ECO:0007669"/>
    <property type="project" value="UniProtKB-KW"/>
</dbReference>
<dbReference type="GO" id="GO:0042742">
    <property type="term" value="P:defense response to bacterium"/>
    <property type="evidence" value="ECO:0007669"/>
    <property type="project" value="UniProtKB-KW"/>
</dbReference>
<reference evidence="10 11" key="1">
    <citation type="submission" date="2017-12" db="EMBL/GenBank/DDBJ databases">
        <title>Hemimetabolous genomes reveal molecular basis of termite eusociality.</title>
        <authorList>
            <person name="Harrison M.C."/>
            <person name="Jongepier E."/>
            <person name="Robertson H.M."/>
            <person name="Arning N."/>
            <person name="Bitard-Feildel T."/>
            <person name="Chao H."/>
            <person name="Childers C.P."/>
            <person name="Dinh H."/>
            <person name="Doddapaneni H."/>
            <person name="Dugan S."/>
            <person name="Gowin J."/>
            <person name="Greiner C."/>
            <person name="Han Y."/>
            <person name="Hu H."/>
            <person name="Hughes D.S.T."/>
            <person name="Huylmans A.-K."/>
            <person name="Kemena C."/>
            <person name="Kremer L.P.M."/>
            <person name="Lee S.L."/>
            <person name="Lopez-Ezquerra A."/>
            <person name="Mallet L."/>
            <person name="Monroy-Kuhn J.M."/>
            <person name="Moser A."/>
            <person name="Murali S.C."/>
            <person name="Muzny D.M."/>
            <person name="Otani S."/>
            <person name="Piulachs M.-D."/>
            <person name="Poelchau M."/>
            <person name="Qu J."/>
            <person name="Schaub F."/>
            <person name="Wada-Katsumata A."/>
            <person name="Worley K.C."/>
            <person name="Xie Q."/>
            <person name="Ylla G."/>
            <person name="Poulsen M."/>
            <person name="Gibbs R.A."/>
            <person name="Schal C."/>
            <person name="Richards S."/>
            <person name="Belles X."/>
            <person name="Korb J."/>
            <person name="Bornberg-Bauer E."/>
        </authorList>
    </citation>
    <scope>NUCLEOTIDE SEQUENCE [LARGE SCALE GENOMIC DNA]</scope>
    <source>
        <tissue evidence="10">Whole body</tissue>
    </source>
</reference>
<evidence type="ECO:0000256" key="3">
    <source>
        <dbReference type="ARBA" id="ARBA00022529"/>
    </source>
</evidence>
<evidence type="ECO:0000256" key="4">
    <source>
        <dbReference type="ARBA" id="ARBA00022638"/>
    </source>
</evidence>
<dbReference type="FunFam" id="1.10.530.10:FF:000019">
    <property type="entry name" value="lysozyme"/>
    <property type="match status" value="1"/>
</dbReference>
<feature type="disulfide bond" evidence="8">
    <location>
        <begin position="30"/>
        <end position="114"/>
    </location>
</feature>
<dbReference type="PANTHER" id="PTHR11195:SF13">
    <property type="entry name" value="INVERTEBRATE-TYPE LYSOZYME 2-RELATED"/>
    <property type="match status" value="1"/>
</dbReference>
<sequence>MARYILVATLICSLLLHCAEPQFAPVSTQCLQCICEGSSRCDFSIGCGSSTCGPYAITWGYWNDGGRPVPNGDSSYSEGAYMRCANDKGCAEATVQNYMLKYGHDCNGDQEVTCYDFAAIHRSGSSNCGAHLDNEYFNKLINCMAFYEIY</sequence>
<keyword evidence="5" id="KW-0378">Hydrolase</keyword>
<dbReference type="InterPro" id="IPR008597">
    <property type="entry name" value="Invert_lysozyme"/>
</dbReference>
<keyword evidence="4" id="KW-0081">Bacteriolytic enzyme</keyword>
<proteinExistence type="predicted"/>
<comment type="caution">
    <text evidence="10">The sequence shown here is derived from an EMBL/GenBank/DDBJ whole genome shotgun (WGS) entry which is preliminary data.</text>
</comment>
<keyword evidence="11" id="KW-1185">Reference proteome</keyword>
<evidence type="ECO:0000256" key="8">
    <source>
        <dbReference type="PIRSR" id="PIRSR608597-3"/>
    </source>
</evidence>
<dbReference type="EMBL" id="NEVH01023957">
    <property type="protein sequence ID" value="PNF17780.1"/>
    <property type="molecule type" value="Genomic_DNA"/>
</dbReference>
<dbReference type="Proteomes" id="UP000235965">
    <property type="component" value="Unassembled WGS sequence"/>
</dbReference>
<keyword evidence="3" id="KW-0929">Antimicrobial</keyword>
<dbReference type="Gene3D" id="1.10.530.10">
    <property type="match status" value="1"/>
</dbReference>
<accession>A0A2J7PN66</accession>
<dbReference type="PROSITE" id="PS51909">
    <property type="entry name" value="LYSOZYME_I"/>
    <property type="match status" value="1"/>
</dbReference>
<evidence type="ECO:0000256" key="6">
    <source>
        <dbReference type="ARBA" id="ARBA00023157"/>
    </source>
</evidence>
<comment type="catalytic activity">
    <reaction evidence="1">
        <text>Hydrolysis of (1-&gt;4)-beta-linkages between N-acetylmuramic acid and N-acetyl-D-glucosamine residues in a peptidoglycan and between N-acetyl-D-glucosamine residues in chitodextrins.</text>
        <dbReference type="EC" id="3.2.1.17"/>
    </reaction>
</comment>
<dbReference type="AlphaFoldDB" id="A0A2J7PN66"/>
<name>A0A2J7PN66_9NEOP</name>
<dbReference type="STRING" id="105785.A0A2J7PN66"/>
<feature type="signal peptide" evidence="9">
    <location>
        <begin position="1"/>
        <end position="21"/>
    </location>
</feature>
<evidence type="ECO:0000256" key="7">
    <source>
        <dbReference type="ARBA" id="ARBA00023295"/>
    </source>
</evidence>